<name>A0ABV8WWZ3_9BACI</name>
<evidence type="ECO:0000259" key="10">
    <source>
        <dbReference type="Pfam" id="PF02602"/>
    </source>
</evidence>
<dbReference type="PANTHER" id="PTHR38042">
    <property type="entry name" value="UROPORPHYRINOGEN-III SYNTHASE, CHLOROPLASTIC"/>
    <property type="match status" value="1"/>
</dbReference>
<dbReference type="CDD" id="cd06578">
    <property type="entry name" value="HemD"/>
    <property type="match status" value="1"/>
</dbReference>
<keyword evidence="5 9" id="KW-0627">Porphyrin biosynthesis</keyword>
<comment type="similarity">
    <text evidence="2 9">Belongs to the uroporphyrinogen-III synthase family.</text>
</comment>
<dbReference type="InterPro" id="IPR039793">
    <property type="entry name" value="UROS/Hem4"/>
</dbReference>
<reference evidence="12" key="1">
    <citation type="journal article" date="2019" name="Int. J. Syst. Evol. Microbiol.">
        <title>The Global Catalogue of Microorganisms (GCM) 10K type strain sequencing project: providing services to taxonomists for standard genome sequencing and annotation.</title>
        <authorList>
            <consortium name="The Broad Institute Genomics Platform"/>
            <consortium name="The Broad Institute Genome Sequencing Center for Infectious Disease"/>
            <person name="Wu L."/>
            <person name="Ma J."/>
        </authorList>
    </citation>
    <scope>NUCLEOTIDE SEQUENCE [LARGE SCALE GENOMIC DNA]</scope>
    <source>
        <strain evidence="12">CCUG 37865</strain>
    </source>
</reference>
<comment type="caution">
    <text evidence="11">The sequence shown here is derived from an EMBL/GenBank/DDBJ whole genome shotgun (WGS) entry which is preliminary data.</text>
</comment>
<gene>
    <name evidence="11" type="ORF">ACFOY7_12835</name>
</gene>
<evidence type="ECO:0000256" key="2">
    <source>
        <dbReference type="ARBA" id="ARBA00008133"/>
    </source>
</evidence>
<evidence type="ECO:0000256" key="9">
    <source>
        <dbReference type="RuleBase" id="RU366031"/>
    </source>
</evidence>
<feature type="domain" description="Tetrapyrrole biosynthesis uroporphyrinogen III synthase" evidence="10">
    <location>
        <begin position="21"/>
        <end position="245"/>
    </location>
</feature>
<dbReference type="EMBL" id="JBHSDT010000008">
    <property type="protein sequence ID" value="MFC4403954.1"/>
    <property type="molecule type" value="Genomic_DNA"/>
</dbReference>
<dbReference type="RefSeq" id="WP_390252491.1">
    <property type="nucleotide sequence ID" value="NZ_JBHSDT010000008.1"/>
</dbReference>
<comment type="function">
    <text evidence="6 9">Catalyzes cyclization of the linear tetrapyrrole, hydroxymethylbilane, to the macrocyclic uroporphyrinogen III.</text>
</comment>
<evidence type="ECO:0000313" key="12">
    <source>
        <dbReference type="Proteomes" id="UP001595882"/>
    </source>
</evidence>
<proteinExistence type="inferred from homology"/>
<evidence type="ECO:0000256" key="4">
    <source>
        <dbReference type="ARBA" id="ARBA00023239"/>
    </source>
</evidence>
<dbReference type="InterPro" id="IPR036108">
    <property type="entry name" value="4pyrrol_syn_uPrphyn_synt_sf"/>
</dbReference>
<organism evidence="11 12">
    <name type="scientific">Gracilibacillus xinjiangensis</name>
    <dbReference type="NCBI Taxonomy" id="1193282"/>
    <lineage>
        <taxon>Bacteria</taxon>
        <taxon>Bacillati</taxon>
        <taxon>Bacillota</taxon>
        <taxon>Bacilli</taxon>
        <taxon>Bacillales</taxon>
        <taxon>Bacillaceae</taxon>
        <taxon>Gracilibacillus</taxon>
    </lineage>
</organism>
<comment type="catalytic activity">
    <reaction evidence="8 9">
        <text>hydroxymethylbilane = uroporphyrinogen III + H2O</text>
        <dbReference type="Rhea" id="RHEA:18965"/>
        <dbReference type="ChEBI" id="CHEBI:15377"/>
        <dbReference type="ChEBI" id="CHEBI:57308"/>
        <dbReference type="ChEBI" id="CHEBI:57845"/>
        <dbReference type="EC" id="4.2.1.75"/>
    </reaction>
</comment>
<dbReference type="GO" id="GO:0004852">
    <property type="term" value="F:uroporphyrinogen-III synthase activity"/>
    <property type="evidence" value="ECO:0007669"/>
    <property type="project" value="UniProtKB-EC"/>
</dbReference>
<dbReference type="Pfam" id="PF02602">
    <property type="entry name" value="HEM4"/>
    <property type="match status" value="1"/>
</dbReference>
<dbReference type="SUPFAM" id="SSF69618">
    <property type="entry name" value="HemD-like"/>
    <property type="match status" value="1"/>
</dbReference>
<comment type="pathway">
    <text evidence="1 9">Porphyrin-containing compound metabolism; protoporphyrin-IX biosynthesis; coproporphyrinogen-III from 5-aminolevulinate: step 3/4.</text>
</comment>
<dbReference type="EC" id="4.2.1.75" evidence="3 9"/>
<evidence type="ECO:0000313" key="11">
    <source>
        <dbReference type="EMBL" id="MFC4403954.1"/>
    </source>
</evidence>
<keyword evidence="4 9" id="KW-0456">Lyase</keyword>
<evidence type="ECO:0000256" key="6">
    <source>
        <dbReference type="ARBA" id="ARBA00037589"/>
    </source>
</evidence>
<accession>A0ABV8WWZ3</accession>
<dbReference type="Gene3D" id="3.40.50.10090">
    <property type="match status" value="2"/>
</dbReference>
<evidence type="ECO:0000256" key="3">
    <source>
        <dbReference type="ARBA" id="ARBA00013109"/>
    </source>
</evidence>
<evidence type="ECO:0000256" key="8">
    <source>
        <dbReference type="ARBA" id="ARBA00048617"/>
    </source>
</evidence>
<dbReference type="PANTHER" id="PTHR38042:SF1">
    <property type="entry name" value="UROPORPHYRINOGEN-III SYNTHASE, CHLOROPLASTIC"/>
    <property type="match status" value="1"/>
</dbReference>
<keyword evidence="12" id="KW-1185">Reference proteome</keyword>
<protein>
    <recommendedName>
        <fullName evidence="7 9">Uroporphyrinogen-III synthase</fullName>
        <ecNumber evidence="3 9">4.2.1.75</ecNumber>
    </recommendedName>
</protein>
<evidence type="ECO:0000256" key="1">
    <source>
        <dbReference type="ARBA" id="ARBA00004772"/>
    </source>
</evidence>
<sequence>MIKPLQGQRVLITREEHQAQPLAELIESAGGTACIAPMLQFEPIVLQDVNDTHTRLQRKTDWLFFTSSNTVTFFEDYRKQLGISLHQKIASVGEKTSVALEKRGYKVDFQPTEYSGMTMVREFIAKYGTKQRVTIICGENAREEIPQLLSENGVSFDKLVVYRTIENVDAKETLQQYLENGIGACLFTSPSTVKAFVKFAEAEMITKIKKNTVCVAIGKTTAEELVTQQFRYVIYPEKYTIEAMVDTLIDYIKDGEKNDRV</sequence>
<dbReference type="InterPro" id="IPR003754">
    <property type="entry name" value="4pyrrol_synth_uPrphyn_synth"/>
</dbReference>
<evidence type="ECO:0000256" key="5">
    <source>
        <dbReference type="ARBA" id="ARBA00023244"/>
    </source>
</evidence>
<evidence type="ECO:0000256" key="7">
    <source>
        <dbReference type="ARBA" id="ARBA00040167"/>
    </source>
</evidence>
<dbReference type="Proteomes" id="UP001595882">
    <property type="component" value="Unassembled WGS sequence"/>
</dbReference>